<dbReference type="GO" id="GO:0007188">
    <property type="term" value="P:adenylate cyclase-modulating G protein-coupled receptor signaling pathway"/>
    <property type="evidence" value="ECO:0007669"/>
    <property type="project" value="TreeGrafter"/>
</dbReference>
<dbReference type="GO" id="GO:0001664">
    <property type="term" value="F:G protein-coupled receptor binding"/>
    <property type="evidence" value="ECO:0007669"/>
    <property type="project" value="TreeGrafter"/>
</dbReference>
<accession>A0A8H5F3X1</accession>
<evidence type="ECO:0000256" key="1">
    <source>
        <dbReference type="ARBA" id="ARBA00022741"/>
    </source>
</evidence>
<evidence type="ECO:0000256" key="3">
    <source>
        <dbReference type="ARBA" id="ARBA00023224"/>
    </source>
</evidence>
<proteinExistence type="predicted"/>
<dbReference type="PANTHER" id="PTHR10218">
    <property type="entry name" value="GTP-BINDING PROTEIN ALPHA SUBUNIT"/>
    <property type="match status" value="1"/>
</dbReference>
<keyword evidence="1 4" id="KW-0547">Nucleotide-binding</keyword>
<evidence type="ECO:0000313" key="8">
    <source>
        <dbReference type="Proteomes" id="UP000567179"/>
    </source>
</evidence>
<dbReference type="GO" id="GO:0046872">
    <property type="term" value="F:metal ion binding"/>
    <property type="evidence" value="ECO:0007669"/>
    <property type="project" value="UniProtKB-KW"/>
</dbReference>
<dbReference type="GO" id="GO:0003924">
    <property type="term" value="F:GTPase activity"/>
    <property type="evidence" value="ECO:0007669"/>
    <property type="project" value="InterPro"/>
</dbReference>
<dbReference type="InterPro" id="IPR027417">
    <property type="entry name" value="P-loop_NTPase"/>
</dbReference>
<dbReference type="AlphaFoldDB" id="A0A8H5F3X1"/>
<dbReference type="InterPro" id="IPR011025">
    <property type="entry name" value="GproteinA_insert"/>
</dbReference>
<organism evidence="7 8">
    <name type="scientific">Psilocybe cf. subviscida</name>
    <dbReference type="NCBI Taxonomy" id="2480587"/>
    <lineage>
        <taxon>Eukaryota</taxon>
        <taxon>Fungi</taxon>
        <taxon>Dikarya</taxon>
        <taxon>Basidiomycota</taxon>
        <taxon>Agaricomycotina</taxon>
        <taxon>Agaricomycetes</taxon>
        <taxon>Agaricomycetidae</taxon>
        <taxon>Agaricales</taxon>
        <taxon>Agaricineae</taxon>
        <taxon>Strophariaceae</taxon>
        <taxon>Psilocybe</taxon>
    </lineage>
</organism>
<dbReference type="PRINTS" id="PR00318">
    <property type="entry name" value="GPROTEINA"/>
</dbReference>
<dbReference type="GO" id="GO:0005737">
    <property type="term" value="C:cytoplasm"/>
    <property type="evidence" value="ECO:0007669"/>
    <property type="project" value="TreeGrafter"/>
</dbReference>
<dbReference type="OrthoDB" id="5817230at2759"/>
<sequence length="418" mass="46935">MPLFLKRRITMALEGDSDPLAIAIAPPRDESPEEREARLAVQAEAQKRSDAIDEEINRQRLEIKRAPKSVRVLLLGQSESDFQLINSPKAFREERALWRGVVQLNVVRSVRLILEAIATAHATASGQPLPPQPVGFPPRRITIDEYDPDDDENPSATNNANLSPGPRPKPTPRAVPQDILKLRMRLLPLQQVEDTLLRRLSPGGGNEYEATQLAAVTPKARGFREVAINSASPWKGRFSRLLAGARASMESGADIDFDDPNDPGVILHACAEDIIALWRDERVRKLLMQQGVRIQDQSGFFLDSIERVTALRYIPTDDDVLRARLKTLGVSEHRFTLKAAGVRFGHYVVSYGDRPNEYETAAAYIRKKFGHLFRSHSPVQRVFYSHLTSMTDMQSTQHILTNVKDMVIRSMLEESSLV</sequence>
<protein>
    <submittedName>
        <fullName evidence="7">Uncharacterized protein</fullName>
    </submittedName>
</protein>
<evidence type="ECO:0000256" key="5">
    <source>
        <dbReference type="PIRSR" id="PIRSR601019-2"/>
    </source>
</evidence>
<feature type="compositionally biased region" description="Acidic residues" evidence="6">
    <location>
        <begin position="144"/>
        <end position="153"/>
    </location>
</feature>
<keyword evidence="8" id="KW-1185">Reference proteome</keyword>
<dbReference type="GO" id="GO:0005834">
    <property type="term" value="C:heterotrimeric G-protein complex"/>
    <property type="evidence" value="ECO:0007669"/>
    <property type="project" value="TreeGrafter"/>
</dbReference>
<evidence type="ECO:0000313" key="7">
    <source>
        <dbReference type="EMBL" id="KAF5322769.1"/>
    </source>
</evidence>
<dbReference type="EMBL" id="JAACJJ010000028">
    <property type="protein sequence ID" value="KAF5322769.1"/>
    <property type="molecule type" value="Genomic_DNA"/>
</dbReference>
<evidence type="ECO:0000256" key="4">
    <source>
        <dbReference type="PIRSR" id="PIRSR601019-1"/>
    </source>
</evidence>
<evidence type="ECO:0000256" key="2">
    <source>
        <dbReference type="ARBA" id="ARBA00023134"/>
    </source>
</evidence>
<feature type="binding site" evidence="4">
    <location>
        <begin position="321"/>
        <end position="327"/>
    </location>
    <ligand>
        <name>GTP</name>
        <dbReference type="ChEBI" id="CHEBI:37565"/>
    </ligand>
</feature>
<keyword evidence="2 4" id="KW-0342">GTP-binding</keyword>
<dbReference type="Proteomes" id="UP000567179">
    <property type="component" value="Unassembled WGS sequence"/>
</dbReference>
<comment type="caution">
    <text evidence="7">The sequence shown here is derived from an EMBL/GenBank/DDBJ whole genome shotgun (WGS) entry which is preliminary data.</text>
</comment>
<keyword evidence="3" id="KW-0807">Transducer</keyword>
<keyword evidence="5" id="KW-0460">Magnesium</keyword>
<feature type="binding site" evidence="5">
    <location>
        <position position="327"/>
    </location>
    <ligand>
        <name>Mg(2+)</name>
        <dbReference type="ChEBI" id="CHEBI:18420"/>
    </ligand>
</feature>
<gene>
    <name evidence="7" type="ORF">D9619_001734</name>
</gene>
<dbReference type="GO" id="GO:0031683">
    <property type="term" value="F:G-protein beta/gamma-subunit complex binding"/>
    <property type="evidence" value="ECO:0007669"/>
    <property type="project" value="InterPro"/>
</dbReference>
<dbReference type="PANTHER" id="PTHR10218:SF360">
    <property type="entry name" value="GUANINE NUCLEOTIDE-BINDING PROTEIN SUBUNIT ALPHA HOMOLOG"/>
    <property type="match status" value="1"/>
</dbReference>
<dbReference type="SMART" id="SM00275">
    <property type="entry name" value="G_alpha"/>
    <property type="match status" value="1"/>
</dbReference>
<reference evidence="7 8" key="1">
    <citation type="journal article" date="2020" name="ISME J.">
        <title>Uncovering the hidden diversity of litter-decomposition mechanisms in mushroom-forming fungi.</title>
        <authorList>
            <person name="Floudas D."/>
            <person name="Bentzer J."/>
            <person name="Ahren D."/>
            <person name="Johansson T."/>
            <person name="Persson P."/>
            <person name="Tunlid A."/>
        </authorList>
    </citation>
    <scope>NUCLEOTIDE SEQUENCE [LARGE SCALE GENOMIC DNA]</scope>
    <source>
        <strain evidence="7 8">CBS 101986</strain>
    </source>
</reference>
<dbReference type="GO" id="GO:0005525">
    <property type="term" value="F:GTP binding"/>
    <property type="evidence" value="ECO:0007669"/>
    <property type="project" value="UniProtKB-KW"/>
</dbReference>
<dbReference type="InterPro" id="IPR001019">
    <property type="entry name" value="Gprotein_alpha_su"/>
</dbReference>
<dbReference type="Gene3D" id="1.10.400.10">
    <property type="entry name" value="GI Alpha 1, domain 2-like"/>
    <property type="match status" value="1"/>
</dbReference>
<feature type="region of interest" description="Disordered" evidence="6">
    <location>
        <begin position="124"/>
        <end position="174"/>
    </location>
</feature>
<dbReference type="Gene3D" id="3.40.50.300">
    <property type="entry name" value="P-loop containing nucleotide triphosphate hydrolases"/>
    <property type="match status" value="1"/>
</dbReference>
<dbReference type="Pfam" id="PF00503">
    <property type="entry name" value="G-alpha"/>
    <property type="match status" value="1"/>
</dbReference>
<evidence type="ECO:0000256" key="6">
    <source>
        <dbReference type="SAM" id="MobiDB-lite"/>
    </source>
</evidence>
<name>A0A8H5F3X1_9AGAR</name>
<keyword evidence="5" id="KW-0479">Metal-binding</keyword>
<dbReference type="SUPFAM" id="SSF47895">
    <property type="entry name" value="Transducin (alpha subunit), insertion domain"/>
    <property type="match status" value="1"/>
</dbReference>